<keyword evidence="2" id="KW-1185">Reference proteome</keyword>
<gene>
    <name evidence="1" type="ORF">CSW10_02010</name>
</gene>
<name>A0ABN5DR73_9BACT</name>
<evidence type="ECO:0000313" key="1">
    <source>
        <dbReference type="EMBL" id="ATP59701.1"/>
    </source>
</evidence>
<reference evidence="1" key="1">
    <citation type="submission" date="2017-10" db="EMBL/GenBank/DDBJ databases">
        <title>Genome-wide analysis of the first isolated strain mycoplasma dispar GS01.</title>
        <authorList>
            <person name="Hao H."/>
            <person name="Chen S."/>
            <person name="Zhao P."/>
            <person name="Chu Y."/>
            <person name="Liu Y."/>
        </authorList>
    </citation>
    <scope>NUCLEOTIDE SEQUENCE [LARGE SCALE GENOMIC DNA]</scope>
    <source>
        <strain evidence="1">GS01</strain>
    </source>
</reference>
<proteinExistence type="predicted"/>
<dbReference type="EMBL" id="CP024161">
    <property type="protein sequence ID" value="ATP59701.1"/>
    <property type="molecule type" value="Genomic_DNA"/>
</dbReference>
<organism evidence="1 2">
    <name type="scientific">Mesomycoplasma dispar</name>
    <dbReference type="NCBI Taxonomy" id="86660"/>
    <lineage>
        <taxon>Bacteria</taxon>
        <taxon>Bacillati</taxon>
        <taxon>Mycoplasmatota</taxon>
        <taxon>Mycoplasmoidales</taxon>
        <taxon>Metamycoplasmataceae</taxon>
        <taxon>Mesomycoplasma</taxon>
    </lineage>
</organism>
<evidence type="ECO:0000313" key="2">
    <source>
        <dbReference type="Proteomes" id="UP000224629"/>
    </source>
</evidence>
<accession>A0ABN5DR73</accession>
<dbReference type="RefSeq" id="WP_099451938.1">
    <property type="nucleotide sequence ID" value="NZ_CP024161.1"/>
</dbReference>
<dbReference type="Proteomes" id="UP000224629">
    <property type="component" value="Chromosome"/>
</dbReference>
<protein>
    <submittedName>
        <fullName evidence="1">Uncharacterized protein</fullName>
    </submittedName>
</protein>
<sequence length="59" mass="7180">MKKEQKKLPPFELKAEKIVNKYADHKKLKNFHNEISHMFKTFAETLLKAEFKVWITFQK</sequence>